<gene>
    <name evidence="2" type="ORF">ANANG_G00050480</name>
</gene>
<feature type="compositionally biased region" description="Low complexity" evidence="1">
    <location>
        <begin position="278"/>
        <end position="287"/>
    </location>
</feature>
<proteinExistence type="predicted"/>
<evidence type="ECO:0000256" key="1">
    <source>
        <dbReference type="SAM" id="MobiDB-lite"/>
    </source>
</evidence>
<reference evidence="2" key="1">
    <citation type="submission" date="2021-01" db="EMBL/GenBank/DDBJ databases">
        <title>A chromosome-scale assembly of European eel, Anguilla anguilla.</title>
        <authorList>
            <person name="Henkel C."/>
            <person name="Jong-Raadsen S.A."/>
            <person name="Dufour S."/>
            <person name="Weltzien F.-A."/>
            <person name="Palstra A.P."/>
            <person name="Pelster B."/>
            <person name="Spaink H.P."/>
            <person name="Van Den Thillart G.E."/>
            <person name="Jansen H."/>
            <person name="Zahm M."/>
            <person name="Klopp C."/>
            <person name="Cedric C."/>
            <person name="Louis A."/>
            <person name="Berthelot C."/>
            <person name="Parey E."/>
            <person name="Roest Crollius H."/>
            <person name="Montfort J."/>
            <person name="Robinson-Rechavi M."/>
            <person name="Bucao C."/>
            <person name="Bouchez O."/>
            <person name="Gislard M."/>
            <person name="Lluch J."/>
            <person name="Milhes M."/>
            <person name="Lampietro C."/>
            <person name="Lopez Roques C."/>
            <person name="Donnadieu C."/>
            <person name="Braasch I."/>
            <person name="Desvignes T."/>
            <person name="Postlethwait J."/>
            <person name="Bobe J."/>
            <person name="Guiguen Y."/>
            <person name="Dirks R."/>
        </authorList>
    </citation>
    <scope>NUCLEOTIDE SEQUENCE</scope>
    <source>
        <strain evidence="2">Tag_6206</strain>
        <tissue evidence="2">Liver</tissue>
    </source>
</reference>
<feature type="region of interest" description="Disordered" evidence="1">
    <location>
        <begin position="172"/>
        <end position="314"/>
    </location>
</feature>
<accession>A0A9D3MVG1</accession>
<name>A0A9D3MVG1_ANGAN</name>
<keyword evidence="3" id="KW-1185">Reference proteome</keyword>
<feature type="compositionally biased region" description="Basic and acidic residues" evidence="1">
    <location>
        <begin position="178"/>
        <end position="191"/>
    </location>
</feature>
<comment type="caution">
    <text evidence="2">The sequence shown here is derived from an EMBL/GenBank/DDBJ whole genome shotgun (WGS) entry which is preliminary data.</text>
</comment>
<dbReference type="Proteomes" id="UP001044222">
    <property type="component" value="Unassembled WGS sequence"/>
</dbReference>
<feature type="compositionally biased region" description="Basic residues" evidence="1">
    <location>
        <begin position="254"/>
        <end position="268"/>
    </location>
</feature>
<evidence type="ECO:0000313" key="3">
    <source>
        <dbReference type="Proteomes" id="UP001044222"/>
    </source>
</evidence>
<dbReference type="AlphaFoldDB" id="A0A9D3MVG1"/>
<sequence length="314" mass="35435">MASRHLANLSHAWEKYVESRARGADPKVTLQRLEHFLSLFHWARHLQGPDNKDALKFCSDMSGASNTLAREFLTDVHQLCSAVAQRAEEEEEEEESHMLVLGEYLVKGQGYLLLSTLESVIDQELTCREELLTLLLSLLPLVWRIPVQEERAPDFTLPLIADVFFIREGRGVPPIRPGQEREAADAQDAGKRSSGSWKARRQRRAAQRYSVRDARRSQLSTSDSDANSDDKSGGPGASTAAHARRTSRPTATSPRRRRRRRRLSRRHERPGEDRAAARPRGSSAAPRGPAPRPTRRPRRTRRPLGRGALRQLAL</sequence>
<feature type="compositionally biased region" description="Low complexity" evidence="1">
    <location>
        <begin position="305"/>
        <end position="314"/>
    </location>
</feature>
<dbReference type="EMBL" id="JAFIRN010000002">
    <property type="protein sequence ID" value="KAG5855572.1"/>
    <property type="molecule type" value="Genomic_DNA"/>
</dbReference>
<feature type="compositionally biased region" description="Basic residues" evidence="1">
    <location>
        <begin position="293"/>
        <end position="304"/>
    </location>
</feature>
<evidence type="ECO:0000313" key="2">
    <source>
        <dbReference type="EMBL" id="KAG5855572.1"/>
    </source>
</evidence>
<organism evidence="2 3">
    <name type="scientific">Anguilla anguilla</name>
    <name type="common">European freshwater eel</name>
    <name type="synonym">Muraena anguilla</name>
    <dbReference type="NCBI Taxonomy" id="7936"/>
    <lineage>
        <taxon>Eukaryota</taxon>
        <taxon>Metazoa</taxon>
        <taxon>Chordata</taxon>
        <taxon>Craniata</taxon>
        <taxon>Vertebrata</taxon>
        <taxon>Euteleostomi</taxon>
        <taxon>Actinopterygii</taxon>
        <taxon>Neopterygii</taxon>
        <taxon>Teleostei</taxon>
        <taxon>Anguilliformes</taxon>
        <taxon>Anguillidae</taxon>
        <taxon>Anguilla</taxon>
    </lineage>
</organism>
<protein>
    <submittedName>
        <fullName evidence="2">Uncharacterized protein</fullName>
    </submittedName>
</protein>